<dbReference type="OrthoDB" id="10405822at2759"/>
<evidence type="ECO:0000313" key="2">
    <source>
        <dbReference type="EMBL" id="CAF1143338.1"/>
    </source>
</evidence>
<sequence length="146" mass="17455">MTDYEQDLKNYQDSCERIAQDVNSANQAMKNILPKIENSLQLADSINEMKNDIKKLLNAFKTKFRQFENNQLIRNANRTRFQRSEATFEWLYNDENKIPEIENKFEVFNKLSDRMLNDLVKFYDMTELEKALKEEKHKALTIFLGF</sequence>
<protein>
    <submittedName>
        <fullName evidence="2">Uncharacterized protein</fullName>
    </submittedName>
</protein>
<comment type="caution">
    <text evidence="2">The sequence shown here is derived from an EMBL/GenBank/DDBJ whole genome shotgun (WGS) entry which is preliminary data.</text>
</comment>
<gene>
    <name evidence="2" type="ORF">OXX778_LOCUS22989</name>
</gene>
<evidence type="ECO:0000313" key="3">
    <source>
        <dbReference type="Proteomes" id="UP000663879"/>
    </source>
</evidence>
<reference evidence="2" key="1">
    <citation type="submission" date="2021-02" db="EMBL/GenBank/DDBJ databases">
        <authorList>
            <person name="Nowell W R."/>
        </authorList>
    </citation>
    <scope>NUCLEOTIDE SEQUENCE</scope>
    <source>
        <strain evidence="2">Ploen Becks lab</strain>
    </source>
</reference>
<evidence type="ECO:0000256" key="1">
    <source>
        <dbReference type="SAM" id="Coils"/>
    </source>
</evidence>
<dbReference type="EMBL" id="CAJNOC010010828">
    <property type="protein sequence ID" value="CAF1143338.1"/>
    <property type="molecule type" value="Genomic_DNA"/>
</dbReference>
<keyword evidence="1" id="KW-0175">Coiled coil</keyword>
<dbReference type="Proteomes" id="UP000663879">
    <property type="component" value="Unassembled WGS sequence"/>
</dbReference>
<accession>A0A814S520</accession>
<organism evidence="2 3">
    <name type="scientific">Brachionus calyciflorus</name>
    <dbReference type="NCBI Taxonomy" id="104777"/>
    <lineage>
        <taxon>Eukaryota</taxon>
        <taxon>Metazoa</taxon>
        <taxon>Spiralia</taxon>
        <taxon>Gnathifera</taxon>
        <taxon>Rotifera</taxon>
        <taxon>Eurotatoria</taxon>
        <taxon>Monogononta</taxon>
        <taxon>Pseudotrocha</taxon>
        <taxon>Ploima</taxon>
        <taxon>Brachionidae</taxon>
        <taxon>Brachionus</taxon>
    </lineage>
</organism>
<feature type="coiled-coil region" evidence="1">
    <location>
        <begin position="1"/>
        <end position="28"/>
    </location>
</feature>
<dbReference type="AlphaFoldDB" id="A0A814S520"/>
<keyword evidence="3" id="KW-1185">Reference proteome</keyword>
<proteinExistence type="predicted"/>
<name>A0A814S520_9BILA</name>